<dbReference type="Proteomes" id="UP000647172">
    <property type="component" value="Unassembled WGS sequence"/>
</dbReference>
<proteinExistence type="predicted"/>
<accession>A0A919MIZ8</accession>
<comment type="caution">
    <text evidence="1">The sequence shown here is derived from an EMBL/GenBank/DDBJ whole genome shotgun (WGS) entry which is preliminary data.</text>
</comment>
<name>A0A919MIZ8_9ACTN</name>
<evidence type="ECO:0000313" key="1">
    <source>
        <dbReference type="EMBL" id="GIE46941.1"/>
    </source>
</evidence>
<keyword evidence="2" id="KW-1185">Reference proteome</keyword>
<dbReference type="AlphaFoldDB" id="A0A919MIZ8"/>
<dbReference type="EMBL" id="BOMQ01000008">
    <property type="protein sequence ID" value="GIE46941.1"/>
    <property type="molecule type" value="Genomic_DNA"/>
</dbReference>
<evidence type="ECO:0000313" key="2">
    <source>
        <dbReference type="Proteomes" id="UP000647172"/>
    </source>
</evidence>
<organism evidence="1 2">
    <name type="scientific">Actinoplanes nipponensis</name>
    <dbReference type="NCBI Taxonomy" id="135950"/>
    <lineage>
        <taxon>Bacteria</taxon>
        <taxon>Bacillati</taxon>
        <taxon>Actinomycetota</taxon>
        <taxon>Actinomycetes</taxon>
        <taxon>Micromonosporales</taxon>
        <taxon>Micromonosporaceae</taxon>
        <taxon>Actinoplanes</taxon>
    </lineage>
</organism>
<reference evidence="1" key="1">
    <citation type="submission" date="2021-01" db="EMBL/GenBank/DDBJ databases">
        <title>Whole genome shotgun sequence of Actinoplanes nipponensis NBRC 14063.</title>
        <authorList>
            <person name="Komaki H."/>
            <person name="Tamura T."/>
        </authorList>
    </citation>
    <scope>NUCLEOTIDE SEQUENCE</scope>
    <source>
        <strain evidence="1">NBRC 14063</strain>
    </source>
</reference>
<protein>
    <submittedName>
        <fullName evidence="1">Uncharacterized protein</fullName>
    </submittedName>
</protein>
<sequence length="140" mass="14579">MLPAEAATVVNATIHIPADVRTNPCSPGDVLNLDGDIHIVITTTANGRAGYQVKDHLDAHLSGVSITTGAKYLSNEANNGSWSTGAVLPAVHRDVYSFLLISQGRTPNYVLSATVSETVDGTGGADVTAEQWSMSCQGRG</sequence>
<gene>
    <name evidence="1" type="ORF">Ani05nite_04750</name>
</gene>